<feature type="repeat" description="WD" evidence="5">
    <location>
        <begin position="27"/>
        <end position="77"/>
    </location>
</feature>
<dbReference type="SUPFAM" id="SSF50978">
    <property type="entry name" value="WD40 repeat-like"/>
    <property type="match status" value="1"/>
</dbReference>
<evidence type="ECO:0000313" key="7">
    <source>
        <dbReference type="Proteomes" id="UP001234989"/>
    </source>
</evidence>
<gene>
    <name evidence="6" type="ORF">MTR67_040513</name>
</gene>
<keyword evidence="7" id="KW-1185">Reference proteome</keyword>
<dbReference type="InterPro" id="IPR045183">
    <property type="entry name" value="Ebi-like"/>
</dbReference>
<evidence type="ECO:0000256" key="2">
    <source>
        <dbReference type="ARBA" id="ARBA00022574"/>
    </source>
</evidence>
<name>A0AAF0UKI8_SOLVR</name>
<dbReference type="PANTHER" id="PTHR22846:SF67">
    <property type="entry name" value="F-BOX-LIKE_WD REPEAT-CONTAINING PROTEIN TBL1XR1 ISOFORM X1"/>
    <property type="match status" value="1"/>
</dbReference>
<comment type="subcellular location">
    <subcellularLocation>
        <location evidence="1">Nucleus</location>
    </subcellularLocation>
</comment>
<evidence type="ECO:0000256" key="4">
    <source>
        <dbReference type="ARBA" id="ARBA00023242"/>
    </source>
</evidence>
<accession>A0AAF0UKI8</accession>
<evidence type="ECO:0000256" key="3">
    <source>
        <dbReference type="ARBA" id="ARBA00022737"/>
    </source>
</evidence>
<evidence type="ECO:0000313" key="6">
    <source>
        <dbReference type="EMBL" id="WMV47128.1"/>
    </source>
</evidence>
<keyword evidence="3" id="KW-0677">Repeat</keyword>
<dbReference type="EMBL" id="CP133620">
    <property type="protein sequence ID" value="WMV47128.1"/>
    <property type="molecule type" value="Genomic_DNA"/>
</dbReference>
<dbReference type="GO" id="GO:0006357">
    <property type="term" value="P:regulation of transcription by RNA polymerase II"/>
    <property type="evidence" value="ECO:0007669"/>
    <property type="project" value="TreeGrafter"/>
</dbReference>
<organism evidence="6 7">
    <name type="scientific">Solanum verrucosum</name>
    <dbReference type="NCBI Taxonomy" id="315347"/>
    <lineage>
        <taxon>Eukaryota</taxon>
        <taxon>Viridiplantae</taxon>
        <taxon>Streptophyta</taxon>
        <taxon>Embryophyta</taxon>
        <taxon>Tracheophyta</taxon>
        <taxon>Spermatophyta</taxon>
        <taxon>Magnoliopsida</taxon>
        <taxon>eudicotyledons</taxon>
        <taxon>Gunneridae</taxon>
        <taxon>Pentapetalae</taxon>
        <taxon>asterids</taxon>
        <taxon>lamiids</taxon>
        <taxon>Solanales</taxon>
        <taxon>Solanaceae</taxon>
        <taxon>Solanoideae</taxon>
        <taxon>Solaneae</taxon>
        <taxon>Solanum</taxon>
    </lineage>
</organism>
<dbReference type="Pfam" id="PF00400">
    <property type="entry name" value="WD40"/>
    <property type="match status" value="1"/>
</dbReference>
<dbReference type="AlphaFoldDB" id="A0AAF0UKI8"/>
<proteinExistence type="predicted"/>
<dbReference type="PROSITE" id="PS50082">
    <property type="entry name" value="WD_REPEATS_2"/>
    <property type="match status" value="1"/>
</dbReference>
<evidence type="ECO:0000256" key="1">
    <source>
        <dbReference type="ARBA" id="ARBA00004123"/>
    </source>
</evidence>
<protein>
    <submittedName>
        <fullName evidence="6">Uncharacterized protein</fullName>
    </submittedName>
</protein>
<dbReference type="Proteomes" id="UP001234989">
    <property type="component" value="Chromosome 9"/>
</dbReference>
<sequence length="82" mass="9429">MCCFQEIMLIVSVQIWSMKQDVCLHDFREHRKEIYTIKWSPTGAGTSNPNKQLLLASASFDSTVPLWDVELGRLLHSLNGHR</sequence>
<keyword evidence="4" id="KW-0539">Nucleus</keyword>
<dbReference type="PANTHER" id="PTHR22846">
    <property type="entry name" value="WD40 REPEAT PROTEIN"/>
    <property type="match status" value="1"/>
</dbReference>
<dbReference type="InterPro" id="IPR036322">
    <property type="entry name" value="WD40_repeat_dom_sf"/>
</dbReference>
<dbReference type="InterPro" id="IPR001680">
    <property type="entry name" value="WD40_rpt"/>
</dbReference>
<evidence type="ECO:0000256" key="5">
    <source>
        <dbReference type="PROSITE-ProRule" id="PRU00221"/>
    </source>
</evidence>
<dbReference type="Gene3D" id="2.130.10.10">
    <property type="entry name" value="YVTN repeat-like/Quinoprotein amine dehydrogenase"/>
    <property type="match status" value="1"/>
</dbReference>
<dbReference type="SMART" id="SM00320">
    <property type="entry name" value="WD40"/>
    <property type="match status" value="1"/>
</dbReference>
<dbReference type="InterPro" id="IPR015943">
    <property type="entry name" value="WD40/YVTN_repeat-like_dom_sf"/>
</dbReference>
<dbReference type="GO" id="GO:0000118">
    <property type="term" value="C:histone deacetylase complex"/>
    <property type="evidence" value="ECO:0007669"/>
    <property type="project" value="TreeGrafter"/>
</dbReference>
<dbReference type="GO" id="GO:0003714">
    <property type="term" value="F:transcription corepressor activity"/>
    <property type="evidence" value="ECO:0007669"/>
    <property type="project" value="InterPro"/>
</dbReference>
<reference evidence="6" key="1">
    <citation type="submission" date="2023-08" db="EMBL/GenBank/DDBJ databases">
        <title>A de novo genome assembly of Solanum verrucosum Schlechtendal, a Mexican diploid species geographically isolated from the other diploid A-genome species in potato relatives.</title>
        <authorList>
            <person name="Hosaka K."/>
        </authorList>
    </citation>
    <scope>NUCLEOTIDE SEQUENCE</scope>
    <source>
        <tissue evidence="6">Young leaves</tissue>
    </source>
</reference>
<keyword evidence="2 5" id="KW-0853">WD repeat</keyword>